<proteinExistence type="predicted"/>
<dbReference type="OrthoDB" id="10051892at2759"/>
<gene>
    <name evidence="1" type="ORF">M422DRAFT_271974</name>
</gene>
<name>A0A0C9UN46_SPHS4</name>
<dbReference type="AlphaFoldDB" id="A0A0C9UN46"/>
<dbReference type="SUPFAM" id="SSF51905">
    <property type="entry name" value="FAD/NAD(P)-binding domain"/>
    <property type="match status" value="1"/>
</dbReference>
<dbReference type="HOGENOM" id="CLU_2401080_0_0_1"/>
<evidence type="ECO:0000313" key="1">
    <source>
        <dbReference type="EMBL" id="KIJ26881.1"/>
    </source>
</evidence>
<dbReference type="InterPro" id="IPR036188">
    <property type="entry name" value="FAD/NAD-bd_sf"/>
</dbReference>
<dbReference type="Proteomes" id="UP000054279">
    <property type="component" value="Unassembled WGS sequence"/>
</dbReference>
<dbReference type="EMBL" id="KN837353">
    <property type="protein sequence ID" value="KIJ26881.1"/>
    <property type="molecule type" value="Genomic_DNA"/>
</dbReference>
<organism evidence="1 2">
    <name type="scientific">Sphaerobolus stellatus (strain SS14)</name>
    <dbReference type="NCBI Taxonomy" id="990650"/>
    <lineage>
        <taxon>Eukaryota</taxon>
        <taxon>Fungi</taxon>
        <taxon>Dikarya</taxon>
        <taxon>Basidiomycota</taxon>
        <taxon>Agaricomycotina</taxon>
        <taxon>Agaricomycetes</taxon>
        <taxon>Phallomycetidae</taxon>
        <taxon>Geastrales</taxon>
        <taxon>Sphaerobolaceae</taxon>
        <taxon>Sphaerobolus</taxon>
    </lineage>
</organism>
<accession>A0A0C9UN46</accession>
<protein>
    <submittedName>
        <fullName evidence="1">Uncharacterized protein</fullName>
    </submittedName>
</protein>
<evidence type="ECO:0000313" key="2">
    <source>
        <dbReference type="Proteomes" id="UP000054279"/>
    </source>
</evidence>
<sequence length="93" mass="10126">MNTIPLSRENMEALLRHLVLKQFNVKQISVRVTGLVGDNKILTGVKVRTVAEEDTEISADLVVDCTGVSQGGYHWLQDLYGSGNVEAKSLAAL</sequence>
<reference evidence="1 2" key="1">
    <citation type="submission" date="2014-06" db="EMBL/GenBank/DDBJ databases">
        <title>Evolutionary Origins and Diversification of the Mycorrhizal Mutualists.</title>
        <authorList>
            <consortium name="DOE Joint Genome Institute"/>
            <consortium name="Mycorrhizal Genomics Consortium"/>
            <person name="Kohler A."/>
            <person name="Kuo A."/>
            <person name="Nagy L.G."/>
            <person name="Floudas D."/>
            <person name="Copeland A."/>
            <person name="Barry K.W."/>
            <person name="Cichocki N."/>
            <person name="Veneault-Fourrey C."/>
            <person name="LaButti K."/>
            <person name="Lindquist E.A."/>
            <person name="Lipzen A."/>
            <person name="Lundell T."/>
            <person name="Morin E."/>
            <person name="Murat C."/>
            <person name="Riley R."/>
            <person name="Ohm R."/>
            <person name="Sun H."/>
            <person name="Tunlid A."/>
            <person name="Henrissat B."/>
            <person name="Grigoriev I.V."/>
            <person name="Hibbett D.S."/>
            <person name="Martin F."/>
        </authorList>
    </citation>
    <scope>NUCLEOTIDE SEQUENCE [LARGE SCALE GENOMIC DNA]</scope>
    <source>
        <strain evidence="1 2">SS14</strain>
    </source>
</reference>
<keyword evidence="2" id="KW-1185">Reference proteome</keyword>